<dbReference type="AlphaFoldDB" id="A0A1G7VTQ9"/>
<accession>A0A1G7VTQ9</accession>
<dbReference type="PANTHER" id="PTHR43038">
    <property type="entry name" value="ATP-BINDING CASSETTE, SUB-FAMILY H, MEMBER 1"/>
    <property type="match status" value="1"/>
</dbReference>
<dbReference type="Gene3D" id="3.40.50.300">
    <property type="entry name" value="P-loop containing nucleotide triphosphate hydrolases"/>
    <property type="match status" value="1"/>
</dbReference>
<feature type="domain" description="ABC transporter" evidence="3">
    <location>
        <begin position="4"/>
        <end position="228"/>
    </location>
</feature>
<proteinExistence type="predicted"/>
<reference evidence="5" key="1">
    <citation type="submission" date="2016-10" db="EMBL/GenBank/DDBJ databases">
        <authorList>
            <person name="Varghese N."/>
            <person name="Submissions S."/>
        </authorList>
    </citation>
    <scope>NUCLEOTIDE SEQUENCE [LARGE SCALE GENOMIC DNA]</scope>
    <source>
        <strain evidence="5">ATCC 700689</strain>
    </source>
</reference>
<dbReference type="RefSeq" id="WP_074751143.1">
    <property type="nucleotide sequence ID" value="NZ_FNCO01000002.1"/>
</dbReference>
<dbReference type="Proteomes" id="UP000182894">
    <property type="component" value="Unassembled WGS sequence"/>
</dbReference>
<protein>
    <submittedName>
        <fullName evidence="4">ABC-2 type transport system ATP-binding protein</fullName>
    </submittedName>
</protein>
<keyword evidence="2 4" id="KW-0067">ATP-binding</keyword>
<keyword evidence="1" id="KW-0547">Nucleotide-binding</keyword>
<evidence type="ECO:0000313" key="4">
    <source>
        <dbReference type="EMBL" id="SDG62290.1"/>
    </source>
</evidence>
<dbReference type="PROSITE" id="PS50893">
    <property type="entry name" value="ABC_TRANSPORTER_2"/>
    <property type="match status" value="1"/>
</dbReference>
<evidence type="ECO:0000256" key="2">
    <source>
        <dbReference type="ARBA" id="ARBA00022840"/>
    </source>
</evidence>
<evidence type="ECO:0000256" key="1">
    <source>
        <dbReference type="ARBA" id="ARBA00022741"/>
    </source>
</evidence>
<dbReference type="EMBL" id="FNCO01000002">
    <property type="protein sequence ID" value="SDG62290.1"/>
    <property type="molecule type" value="Genomic_DNA"/>
</dbReference>
<sequence>MLSLDVTNMSFSYGSTVIFENTSMTVAPSKVTGILGGNGSGKTTLFDLICELHLPTSGTIQCTSKNLLYLSQILNIPAVLTMRDIAKMTIALAAFKTAKFDDILNKISDWGAATLERYSRLLKKKASLCSYGEKRWFFTLTLLALEPDILILDEPTAGVDPENRYYIWNALRSAASKGTAVIVSSHDTSEIAQYCHQFYMISQFKLVRFESGEEYMKSYNAQSLDQAFIRAVRK</sequence>
<evidence type="ECO:0000313" key="5">
    <source>
        <dbReference type="Proteomes" id="UP000182894"/>
    </source>
</evidence>
<evidence type="ECO:0000259" key="3">
    <source>
        <dbReference type="PROSITE" id="PS50893"/>
    </source>
</evidence>
<name>A0A1G7VTQ9_9PSED</name>
<dbReference type="InterPro" id="IPR003439">
    <property type="entry name" value="ABC_transporter-like_ATP-bd"/>
</dbReference>
<dbReference type="GO" id="GO:0005524">
    <property type="term" value="F:ATP binding"/>
    <property type="evidence" value="ECO:0007669"/>
    <property type="project" value="UniProtKB-KW"/>
</dbReference>
<dbReference type="InterPro" id="IPR027417">
    <property type="entry name" value="P-loop_NTPase"/>
</dbReference>
<dbReference type="InterPro" id="IPR003593">
    <property type="entry name" value="AAA+_ATPase"/>
</dbReference>
<dbReference type="SUPFAM" id="SSF52540">
    <property type="entry name" value="P-loop containing nucleoside triphosphate hydrolases"/>
    <property type="match status" value="1"/>
</dbReference>
<dbReference type="GO" id="GO:0016887">
    <property type="term" value="F:ATP hydrolysis activity"/>
    <property type="evidence" value="ECO:0007669"/>
    <property type="project" value="InterPro"/>
</dbReference>
<gene>
    <name evidence="4" type="ORF">SAMN05216605_102593</name>
</gene>
<keyword evidence="5" id="KW-1185">Reference proteome</keyword>
<dbReference type="STRING" id="89065.SAMN05216605_102593"/>
<organism evidence="4 5">
    <name type="scientific">Pseudomonas abietaniphila</name>
    <dbReference type="NCBI Taxonomy" id="89065"/>
    <lineage>
        <taxon>Bacteria</taxon>
        <taxon>Pseudomonadati</taxon>
        <taxon>Pseudomonadota</taxon>
        <taxon>Gammaproteobacteria</taxon>
        <taxon>Pseudomonadales</taxon>
        <taxon>Pseudomonadaceae</taxon>
        <taxon>Pseudomonas</taxon>
    </lineage>
</organism>
<dbReference type="PANTHER" id="PTHR43038:SF3">
    <property type="entry name" value="ABC TRANSPORTER G FAMILY MEMBER 20 ISOFORM X1"/>
    <property type="match status" value="1"/>
</dbReference>
<dbReference type="SMART" id="SM00382">
    <property type="entry name" value="AAA"/>
    <property type="match status" value="1"/>
</dbReference>
<dbReference type="Pfam" id="PF00005">
    <property type="entry name" value="ABC_tran"/>
    <property type="match status" value="1"/>
</dbReference>
<dbReference type="OrthoDB" id="2968466at2"/>